<keyword evidence="2" id="KW-1185">Reference proteome</keyword>
<dbReference type="EMBL" id="CADCXV010000606">
    <property type="protein sequence ID" value="CAB0031041.1"/>
    <property type="molecule type" value="Genomic_DNA"/>
</dbReference>
<proteinExistence type="predicted"/>
<evidence type="ECO:0000313" key="2">
    <source>
        <dbReference type="Proteomes" id="UP000479190"/>
    </source>
</evidence>
<gene>
    <name evidence="1" type="ORF">TBRA_LOCUS3024</name>
</gene>
<accession>A0A6H5I3R9</accession>
<reference evidence="1 2" key="1">
    <citation type="submission" date="2020-02" db="EMBL/GenBank/DDBJ databases">
        <authorList>
            <person name="Ferguson B K."/>
        </authorList>
    </citation>
    <scope>NUCLEOTIDE SEQUENCE [LARGE SCALE GENOMIC DNA]</scope>
</reference>
<dbReference type="AlphaFoldDB" id="A0A6H5I3R9"/>
<protein>
    <submittedName>
        <fullName evidence="1">Uncharacterized protein</fullName>
    </submittedName>
</protein>
<feature type="non-terminal residue" evidence="1">
    <location>
        <position position="128"/>
    </location>
</feature>
<sequence>MFRSPIAEIFDPVAARSNDSLSTSIAFLIASALRRRVPTPLPPPSVRKLICSIQHHLKQRNHLPPGGGETPPKKRKFPLYAGLGMCVNKVPQNHPLLQRNQGHQPSSHVWSFLPPLRDVLPKRPRESV</sequence>
<dbReference type="Proteomes" id="UP000479190">
    <property type="component" value="Unassembled WGS sequence"/>
</dbReference>
<name>A0A6H5I3R9_9HYME</name>
<organism evidence="1 2">
    <name type="scientific">Trichogramma brassicae</name>
    <dbReference type="NCBI Taxonomy" id="86971"/>
    <lineage>
        <taxon>Eukaryota</taxon>
        <taxon>Metazoa</taxon>
        <taxon>Ecdysozoa</taxon>
        <taxon>Arthropoda</taxon>
        <taxon>Hexapoda</taxon>
        <taxon>Insecta</taxon>
        <taxon>Pterygota</taxon>
        <taxon>Neoptera</taxon>
        <taxon>Endopterygota</taxon>
        <taxon>Hymenoptera</taxon>
        <taxon>Apocrita</taxon>
        <taxon>Proctotrupomorpha</taxon>
        <taxon>Chalcidoidea</taxon>
        <taxon>Trichogrammatidae</taxon>
        <taxon>Trichogramma</taxon>
    </lineage>
</organism>
<evidence type="ECO:0000313" key="1">
    <source>
        <dbReference type="EMBL" id="CAB0031041.1"/>
    </source>
</evidence>